<dbReference type="OMA" id="MHSERIT"/>
<evidence type="ECO:0000313" key="3">
    <source>
        <dbReference type="EMBL" id="EDK36479.2"/>
    </source>
</evidence>
<protein>
    <recommendedName>
        <fullName evidence="2">C2H2-type domain-containing protein</fullName>
    </recommendedName>
</protein>
<sequence length="485" mass="54912">MASPGDPETHISTVTASRYSFSRSPPNSAGHTNKAFGNSHRRYYKDSNSLKPKRDAEASFEKRVANLQARSRTRFQNQWEAILEKYSQIDDEKESDEIDLSTGEIITDNGHLRALARKDVSSSSLDDIWSANLVEEPHQSRQYMTSKSGQNTFISPARQKDVSEIRRSSSMKDNVLLLSPSPTKKTRYSPSKTPSKTASPSRNTPPSKFTSPRLSSPRLSPSRLSSPQLSSPSANPNNSGFERITDSKSLFQPTRLFPTAKETPKREHNPFLERKEKTSKYTLCDLSTPTTDAVYHCAFHYCKFCTGNRFLYKEHLLKSHPKELKQIGYPVQTETETGVDTISSDTIENISKVFPLTFDKLLQSDSLLHCNMKLSPTERCRRVFFTLNDLKEHQNTSSGCDSRLFTFSCPILGCPFQTRSFEALQNHFRTYNINSSHLTKESRSISKKPLINEHSTKANDLPTNPKIALTKTEVMNEIDELFDSD</sequence>
<gene>
    <name evidence="3" type="ORF">PGUG_00577</name>
</gene>
<organism evidence="3 4">
    <name type="scientific">Meyerozyma guilliermondii (strain ATCC 6260 / CBS 566 / DSM 6381 / JCM 1539 / NBRC 10279 / NRRL Y-324)</name>
    <name type="common">Yeast</name>
    <name type="synonym">Candida guilliermondii</name>
    <dbReference type="NCBI Taxonomy" id="294746"/>
    <lineage>
        <taxon>Eukaryota</taxon>
        <taxon>Fungi</taxon>
        <taxon>Dikarya</taxon>
        <taxon>Ascomycota</taxon>
        <taxon>Saccharomycotina</taxon>
        <taxon>Pichiomycetes</taxon>
        <taxon>Debaryomycetaceae</taxon>
        <taxon>Meyerozyma</taxon>
    </lineage>
</organism>
<dbReference type="PANTHER" id="PTHR15992:SF5">
    <property type="entry name" value="HOLLIDAY JUNCTION RECOGNITION PROTEIN"/>
    <property type="match status" value="1"/>
</dbReference>
<dbReference type="Gene3D" id="1.10.20.10">
    <property type="entry name" value="Histone, subunit A"/>
    <property type="match status" value="1"/>
</dbReference>
<evidence type="ECO:0000259" key="2">
    <source>
        <dbReference type="SMART" id="SM00355"/>
    </source>
</evidence>
<feature type="domain" description="C2H2-type" evidence="2">
    <location>
        <begin position="407"/>
        <end position="437"/>
    </location>
</feature>
<feature type="compositionally biased region" description="Low complexity" evidence="1">
    <location>
        <begin position="189"/>
        <end position="201"/>
    </location>
</feature>
<feature type="region of interest" description="Disordered" evidence="1">
    <location>
        <begin position="444"/>
        <end position="463"/>
    </location>
</feature>
<dbReference type="InParanoid" id="A5DBC2"/>
<dbReference type="PANTHER" id="PTHR15992">
    <property type="entry name" value="HOLLIDAY JUNCTION RECOGNITION PROTEIN"/>
    <property type="match status" value="1"/>
</dbReference>
<dbReference type="InterPro" id="IPR013087">
    <property type="entry name" value="Znf_C2H2_type"/>
</dbReference>
<dbReference type="InterPro" id="IPR018465">
    <property type="entry name" value="Scm3/HJURP"/>
</dbReference>
<feature type="compositionally biased region" description="Low complexity" evidence="1">
    <location>
        <begin position="211"/>
        <end position="239"/>
    </location>
</feature>
<evidence type="ECO:0000256" key="1">
    <source>
        <dbReference type="SAM" id="MobiDB-lite"/>
    </source>
</evidence>
<dbReference type="GO" id="GO:0042393">
    <property type="term" value="F:histone binding"/>
    <property type="evidence" value="ECO:0007669"/>
    <property type="project" value="InterPro"/>
</dbReference>
<dbReference type="Proteomes" id="UP000001997">
    <property type="component" value="Unassembled WGS sequence"/>
</dbReference>
<feature type="compositionally biased region" description="Polar residues" evidence="1">
    <location>
        <begin position="10"/>
        <end position="31"/>
    </location>
</feature>
<dbReference type="Pfam" id="PF10384">
    <property type="entry name" value="Scm3"/>
    <property type="match status" value="1"/>
</dbReference>
<feature type="compositionally biased region" description="Polar residues" evidence="1">
    <location>
        <begin position="140"/>
        <end position="154"/>
    </location>
</feature>
<dbReference type="AlphaFoldDB" id="A5DBC2"/>
<dbReference type="InterPro" id="IPR009072">
    <property type="entry name" value="Histone-fold"/>
</dbReference>
<feature type="compositionally biased region" description="Basic and acidic residues" evidence="1">
    <location>
        <begin position="158"/>
        <end position="167"/>
    </location>
</feature>
<feature type="domain" description="C2H2-type" evidence="2">
    <location>
        <begin position="295"/>
        <end position="320"/>
    </location>
</feature>
<proteinExistence type="predicted"/>
<dbReference type="VEuPathDB" id="FungiDB:PGUG_00577"/>
<dbReference type="GO" id="GO:0046982">
    <property type="term" value="F:protein heterodimerization activity"/>
    <property type="evidence" value="ECO:0007669"/>
    <property type="project" value="InterPro"/>
</dbReference>
<dbReference type="GeneID" id="5128781"/>
<feature type="region of interest" description="Disordered" evidence="1">
    <location>
        <begin position="138"/>
        <end position="245"/>
    </location>
</feature>
<dbReference type="KEGG" id="pgu:PGUG_00577"/>
<dbReference type="EMBL" id="CH408155">
    <property type="protein sequence ID" value="EDK36479.2"/>
    <property type="molecule type" value="Genomic_DNA"/>
</dbReference>
<dbReference type="GO" id="GO:0005634">
    <property type="term" value="C:nucleus"/>
    <property type="evidence" value="ECO:0007669"/>
    <property type="project" value="InterPro"/>
</dbReference>
<reference evidence="3 4" key="1">
    <citation type="journal article" date="2009" name="Nature">
        <title>Evolution of pathogenicity and sexual reproduction in eight Candida genomes.</title>
        <authorList>
            <person name="Butler G."/>
            <person name="Rasmussen M.D."/>
            <person name="Lin M.F."/>
            <person name="Santos M.A."/>
            <person name="Sakthikumar S."/>
            <person name="Munro C.A."/>
            <person name="Rheinbay E."/>
            <person name="Grabherr M."/>
            <person name="Forche A."/>
            <person name="Reedy J.L."/>
            <person name="Agrafioti I."/>
            <person name="Arnaud M.B."/>
            <person name="Bates S."/>
            <person name="Brown A.J."/>
            <person name="Brunke S."/>
            <person name="Costanzo M.C."/>
            <person name="Fitzpatrick D.A."/>
            <person name="de Groot P.W."/>
            <person name="Harris D."/>
            <person name="Hoyer L.L."/>
            <person name="Hube B."/>
            <person name="Klis F.M."/>
            <person name="Kodira C."/>
            <person name="Lennard N."/>
            <person name="Logue M.E."/>
            <person name="Martin R."/>
            <person name="Neiman A.M."/>
            <person name="Nikolaou E."/>
            <person name="Quail M.A."/>
            <person name="Quinn J."/>
            <person name="Santos M.C."/>
            <person name="Schmitzberger F.F."/>
            <person name="Sherlock G."/>
            <person name="Shah P."/>
            <person name="Silverstein K.A."/>
            <person name="Skrzypek M.S."/>
            <person name="Soll D."/>
            <person name="Staggs R."/>
            <person name="Stansfield I."/>
            <person name="Stumpf M.P."/>
            <person name="Sudbery P.E."/>
            <person name="Srikantha T."/>
            <person name="Zeng Q."/>
            <person name="Berman J."/>
            <person name="Berriman M."/>
            <person name="Heitman J."/>
            <person name="Gow N.A."/>
            <person name="Lorenz M.C."/>
            <person name="Birren B.W."/>
            <person name="Kellis M."/>
            <person name="Cuomo C.A."/>
        </authorList>
    </citation>
    <scope>NUCLEOTIDE SEQUENCE [LARGE SCALE GENOMIC DNA]</scope>
    <source>
        <strain evidence="4">ATCC 6260 / CBS 566 / DSM 6381 / JCM 1539 / NBRC 10279 / NRRL Y-324</strain>
    </source>
</reference>
<accession>A5DBC2</accession>
<feature type="compositionally biased region" description="Basic and acidic residues" evidence="1">
    <location>
        <begin position="444"/>
        <end position="457"/>
    </location>
</feature>
<dbReference type="RefSeq" id="XP_001487200.2">
    <property type="nucleotide sequence ID" value="XM_001487150.1"/>
</dbReference>
<dbReference type="HOGENOM" id="CLU_615640_0_0_1"/>
<feature type="region of interest" description="Disordered" evidence="1">
    <location>
        <begin position="1"/>
        <end position="57"/>
    </location>
</feature>
<name>A5DBC2_PICGU</name>
<dbReference type="OrthoDB" id="2420608at2759"/>
<dbReference type="SMART" id="SM00355">
    <property type="entry name" value="ZnF_C2H2"/>
    <property type="match status" value="2"/>
</dbReference>
<keyword evidence="4" id="KW-1185">Reference proteome</keyword>
<evidence type="ECO:0000313" key="4">
    <source>
        <dbReference type="Proteomes" id="UP000001997"/>
    </source>
</evidence>
<dbReference type="eggNOG" id="ENOG502SCHT">
    <property type="taxonomic scope" value="Eukaryota"/>
</dbReference>